<evidence type="ECO:0000256" key="4">
    <source>
        <dbReference type="ARBA" id="ARBA00022777"/>
    </source>
</evidence>
<dbReference type="RefSeq" id="WP_071613744.1">
    <property type="nucleotide sequence ID" value="NZ_CP015756.1"/>
</dbReference>
<sequence length="409" mass="45287">MKNCIVAQSGGPTSVINASAIGILESNINSHYYDNVYAGINGIQGILNKHIVNLSDINYDEVKGLKYTPSSGLGSCRYKLKSFEENNEEYIKIFEILEEYEIKTFFYIGGNDSQDTVHKFSIYANKHNKDVKFIGIPKTIDNDLPIMDHTPGFGSAAKLIATSVLENFLDASVYSPKGVFILETMGRDTGWLAASACIATINGNPVVDFIYLPEIAFSPDKFIEDVAKKLTQKNHVFVVVSEGIRTKEGKFIGEAEGTSHDKFGHTQLGGVCGFLKNLILNTNTAEKVRVLELSTLQRCSMHCASQTDIDEAFEVGKSAAQYSIHGVSGNMIGIRRLSNAPYTSETFALETSKVANKIKYFPKEWINEEGNNVTRDAYEYTLPLIMGEPKITIENGLPKYTFLDEAFKL</sequence>
<comment type="function">
    <text evidence="6">Catalyzes the phosphorylation of D-fructose 6-phosphate, the first committing step of glycolysis. Uses inorganic phosphate (PPi) as phosphoryl donor instead of ATP like common ATP-dependent phosphofructokinases (ATP-PFKs), which renders the reaction reversible, and can thus function both in glycolysis and gluconeogenesis. Consistently, PPi-PFK can replace the enzymes of both the forward (ATP-PFK) and reverse (fructose-bisphosphatase (FBPase)) reactions.</text>
</comment>
<dbReference type="PIRSF" id="PIRSF036483">
    <property type="entry name" value="PFK_XF0274"/>
    <property type="match status" value="1"/>
</dbReference>
<dbReference type="SUPFAM" id="SSF53784">
    <property type="entry name" value="Phosphofructokinase"/>
    <property type="match status" value="1"/>
</dbReference>
<accession>A0A1J0GJ71</accession>
<comment type="similarity">
    <text evidence="6">Belongs to the phosphofructokinase type A (PFKA) family. PPi-dependent PFK group II subfamily. Clade 'B2' sub-subfamily.</text>
</comment>
<keyword evidence="6" id="KW-0963">Cytoplasm</keyword>
<dbReference type="GO" id="GO:0047334">
    <property type="term" value="F:diphosphate-fructose-6-phosphate 1-phosphotransferase activity"/>
    <property type="evidence" value="ECO:0007669"/>
    <property type="project" value="UniProtKB-EC"/>
</dbReference>
<dbReference type="NCBIfam" id="NF010675">
    <property type="entry name" value="PRK14072.1"/>
    <property type="match status" value="1"/>
</dbReference>
<dbReference type="GO" id="GO:0003872">
    <property type="term" value="F:6-phosphofructokinase activity"/>
    <property type="evidence" value="ECO:0007669"/>
    <property type="project" value="UniProtKB-UniRule"/>
</dbReference>
<dbReference type="PANTHER" id="PTHR45770">
    <property type="entry name" value="ATP-DEPENDENT 6-PHOSPHOFRUCTOKINASE 1"/>
    <property type="match status" value="1"/>
</dbReference>
<name>A0A1J0GJ71_9CLOT</name>
<keyword evidence="3 6" id="KW-0479">Metal-binding</keyword>
<evidence type="ECO:0000256" key="3">
    <source>
        <dbReference type="ARBA" id="ARBA00022723"/>
    </source>
</evidence>
<dbReference type="InterPro" id="IPR011404">
    <property type="entry name" value="PPi-PFK"/>
</dbReference>
<dbReference type="GO" id="GO:0006002">
    <property type="term" value="P:fructose 6-phosphate metabolic process"/>
    <property type="evidence" value="ECO:0007669"/>
    <property type="project" value="InterPro"/>
</dbReference>
<feature type="binding site" evidence="6">
    <location>
        <position position="111"/>
    </location>
    <ligand>
        <name>Mg(2+)</name>
        <dbReference type="ChEBI" id="CHEBI:18420"/>
        <note>catalytic</note>
    </ligand>
</feature>
<feature type="site" description="Important for catalytic activity; stabilizes the transition state when the phosphoryl donor is PPi" evidence="6">
    <location>
        <position position="138"/>
    </location>
</feature>
<dbReference type="Pfam" id="PF00365">
    <property type="entry name" value="PFK"/>
    <property type="match status" value="1"/>
</dbReference>
<comment type="cofactor">
    <cofactor evidence="1 6">
        <name>Mg(2+)</name>
        <dbReference type="ChEBI" id="CHEBI:18420"/>
    </cofactor>
</comment>
<dbReference type="PRINTS" id="PR00476">
    <property type="entry name" value="PHFRCTKINASE"/>
</dbReference>
<dbReference type="InterPro" id="IPR050929">
    <property type="entry name" value="PFKA"/>
</dbReference>
<dbReference type="Proteomes" id="UP000182569">
    <property type="component" value="Chromosome"/>
</dbReference>
<comment type="activity regulation">
    <text evidence="6">Non-allosteric.</text>
</comment>
<feature type="domain" description="Phosphofructokinase" evidence="7">
    <location>
        <begin position="4"/>
        <end position="301"/>
    </location>
</feature>
<feature type="site" description="Important for catalytic activity and substrate specificity; stabilizes the transition state when the phosphoryl donor is PPi; prevents ATP from binding by mimicking the alpha-phosphate group of ATP" evidence="6">
    <location>
        <position position="112"/>
    </location>
</feature>
<evidence type="ECO:0000256" key="6">
    <source>
        <dbReference type="HAMAP-Rule" id="MF_01978"/>
    </source>
</evidence>
<proteinExistence type="inferred from homology"/>
<dbReference type="InterPro" id="IPR035966">
    <property type="entry name" value="PKF_sf"/>
</dbReference>
<evidence type="ECO:0000313" key="8">
    <source>
        <dbReference type="EMBL" id="APC41450.1"/>
    </source>
</evidence>
<reference evidence="9" key="1">
    <citation type="journal article" date="2016" name="Front. Microbiol.">
        <title>Complete Genome Sequence of Clostridium estertheticum DSM 8809, a Microbe Identified in Spoiled Vacuum Packed Beef.</title>
        <authorList>
            <person name="Yu Z."/>
            <person name="Gunn L."/>
            <person name="Brennan E."/>
            <person name="Reid R."/>
            <person name="Wall P.G."/>
            <person name="Gaora O.P."/>
            <person name="Hurley D."/>
            <person name="Bolton D."/>
            <person name="Fanning S."/>
        </authorList>
    </citation>
    <scope>NUCLEOTIDE SEQUENCE [LARGE SCALE GENOMIC DNA]</scope>
    <source>
        <strain evidence="9">DSM 8809</strain>
    </source>
</reference>
<comment type="subcellular location">
    <subcellularLocation>
        <location evidence="6">Cytoplasm</location>
    </subcellularLocation>
</comment>
<dbReference type="GO" id="GO:0005737">
    <property type="term" value="C:cytoplasm"/>
    <property type="evidence" value="ECO:0007669"/>
    <property type="project" value="UniProtKB-SubCell"/>
</dbReference>
<evidence type="ECO:0000256" key="2">
    <source>
        <dbReference type="ARBA" id="ARBA00022679"/>
    </source>
</evidence>
<feature type="binding site" evidence="6">
    <location>
        <begin position="139"/>
        <end position="141"/>
    </location>
    <ligand>
        <name>substrate</name>
    </ligand>
</feature>
<dbReference type="AlphaFoldDB" id="A0A1J0GJ71"/>
<feature type="binding site" evidence="6">
    <location>
        <position position="11"/>
    </location>
    <ligand>
        <name>diphosphate</name>
        <dbReference type="ChEBI" id="CHEBI:33019"/>
    </ligand>
</feature>
<comment type="pathway">
    <text evidence="6">Carbohydrate degradation; glycolysis; D-glyceraldehyde 3-phosphate and glycerone phosphate from D-glucose: step 3/4.</text>
</comment>
<keyword evidence="5 6" id="KW-0460">Magnesium</keyword>
<evidence type="ECO:0000256" key="1">
    <source>
        <dbReference type="ARBA" id="ARBA00001946"/>
    </source>
</evidence>
<comment type="subunit">
    <text evidence="6">Homodimer.</text>
</comment>
<dbReference type="OrthoDB" id="9802503at2"/>
<keyword evidence="6" id="KW-0324">Glycolysis</keyword>
<organism evidence="8 9">
    <name type="scientific">Clostridium estertheticum subsp. estertheticum</name>
    <dbReference type="NCBI Taxonomy" id="1552"/>
    <lineage>
        <taxon>Bacteria</taxon>
        <taxon>Bacillati</taxon>
        <taxon>Bacillota</taxon>
        <taxon>Clostridia</taxon>
        <taxon>Eubacteriales</taxon>
        <taxon>Clostridiaceae</taxon>
        <taxon>Clostridium</taxon>
    </lineage>
</organism>
<comment type="catalytic activity">
    <reaction evidence="6">
        <text>beta-D-fructose 6-phosphate + diphosphate = beta-D-fructose 1,6-bisphosphate + phosphate + H(+)</text>
        <dbReference type="Rhea" id="RHEA:13613"/>
        <dbReference type="ChEBI" id="CHEBI:15378"/>
        <dbReference type="ChEBI" id="CHEBI:32966"/>
        <dbReference type="ChEBI" id="CHEBI:33019"/>
        <dbReference type="ChEBI" id="CHEBI:43474"/>
        <dbReference type="ChEBI" id="CHEBI:57634"/>
        <dbReference type="EC" id="2.7.1.90"/>
    </reaction>
</comment>
<evidence type="ECO:0000259" key="7">
    <source>
        <dbReference type="Pfam" id="PF00365"/>
    </source>
</evidence>
<keyword evidence="4 6" id="KW-0418">Kinase</keyword>
<evidence type="ECO:0000256" key="5">
    <source>
        <dbReference type="ARBA" id="ARBA00022842"/>
    </source>
</evidence>
<dbReference type="EMBL" id="CP015756">
    <property type="protein sequence ID" value="APC41450.1"/>
    <property type="molecule type" value="Genomic_DNA"/>
</dbReference>
<keyword evidence="2 6" id="KW-0808">Transferase</keyword>
<keyword evidence="9" id="KW-1185">Reference proteome</keyword>
<dbReference type="Gene3D" id="3.40.50.450">
    <property type="match status" value="1"/>
</dbReference>
<dbReference type="EC" id="2.7.1.90" evidence="6"/>
<dbReference type="Gene3D" id="3.40.50.460">
    <property type="entry name" value="Phosphofructokinase domain"/>
    <property type="match status" value="1"/>
</dbReference>
<dbReference type="UniPathway" id="UPA00109">
    <property type="reaction ID" value="UER00182"/>
</dbReference>
<dbReference type="HAMAP" id="MF_01978">
    <property type="entry name" value="Phosphofructokinase_II_B2"/>
    <property type="match status" value="1"/>
</dbReference>
<dbReference type="InterPro" id="IPR022953">
    <property type="entry name" value="ATP_PFK"/>
</dbReference>
<feature type="binding site" evidence="6">
    <location>
        <position position="242"/>
    </location>
    <ligand>
        <name>substrate</name>
    </ligand>
</feature>
<feature type="active site" description="Proton acceptor" evidence="6">
    <location>
        <position position="141"/>
    </location>
</feature>
<comment type="caution">
    <text evidence="6">Lacks conserved residue(s) required for the propagation of feature annotation.</text>
</comment>
<evidence type="ECO:0000313" key="9">
    <source>
        <dbReference type="Proteomes" id="UP000182569"/>
    </source>
</evidence>
<gene>
    <name evidence="6" type="primary">pfp</name>
    <name evidence="8" type="ORF">A7L45_15885</name>
</gene>
<dbReference type="GO" id="GO:0046872">
    <property type="term" value="F:metal ion binding"/>
    <property type="evidence" value="ECO:0007669"/>
    <property type="project" value="UniProtKB-KW"/>
</dbReference>
<dbReference type="STRING" id="1552.A7L45_15885"/>
<dbReference type="KEGG" id="ceu:A7L45_15885"/>
<feature type="binding site" evidence="6">
    <location>
        <begin position="185"/>
        <end position="187"/>
    </location>
    <ligand>
        <name>substrate</name>
    </ligand>
</feature>
<protein>
    <recommendedName>
        <fullName evidence="6">Pyrophosphate--fructose 6-phosphate 1-phosphotransferase</fullName>
        <ecNumber evidence="6">2.7.1.90</ecNumber>
    </recommendedName>
    <alternativeName>
        <fullName evidence="6">6-phosphofructokinase, pyrophosphate dependent</fullName>
    </alternativeName>
    <alternativeName>
        <fullName evidence="6">PPi-dependent phosphofructokinase</fullName>
        <shortName evidence="6">PPi-PFK</shortName>
    </alternativeName>
    <alternativeName>
        <fullName evidence="6">Pyrophosphate-dependent 6-phosphofructose-1-kinase</fullName>
    </alternativeName>
</protein>
<dbReference type="InterPro" id="IPR000023">
    <property type="entry name" value="Phosphofructokinase_dom"/>
</dbReference>